<evidence type="ECO:0000313" key="1">
    <source>
        <dbReference type="EMBL" id="KAH6934995.1"/>
    </source>
</evidence>
<evidence type="ECO:0000313" key="2">
    <source>
        <dbReference type="Proteomes" id="UP000821845"/>
    </source>
</evidence>
<name>A0ACB7SK29_HYAAI</name>
<dbReference type="EMBL" id="CM023483">
    <property type="protein sequence ID" value="KAH6934995.1"/>
    <property type="molecule type" value="Genomic_DNA"/>
</dbReference>
<proteinExistence type="predicted"/>
<keyword evidence="2" id="KW-1185">Reference proteome</keyword>
<comment type="caution">
    <text evidence="1">The sequence shown here is derived from an EMBL/GenBank/DDBJ whole genome shotgun (WGS) entry which is preliminary data.</text>
</comment>
<organism evidence="1 2">
    <name type="scientific">Hyalomma asiaticum</name>
    <name type="common">Tick</name>
    <dbReference type="NCBI Taxonomy" id="266040"/>
    <lineage>
        <taxon>Eukaryota</taxon>
        <taxon>Metazoa</taxon>
        <taxon>Ecdysozoa</taxon>
        <taxon>Arthropoda</taxon>
        <taxon>Chelicerata</taxon>
        <taxon>Arachnida</taxon>
        <taxon>Acari</taxon>
        <taxon>Parasitiformes</taxon>
        <taxon>Ixodida</taxon>
        <taxon>Ixodoidea</taxon>
        <taxon>Ixodidae</taxon>
        <taxon>Hyalomminae</taxon>
        <taxon>Hyalomma</taxon>
    </lineage>
</organism>
<gene>
    <name evidence="1" type="ORF">HPB50_002935</name>
</gene>
<protein>
    <submittedName>
        <fullName evidence="1">Uncharacterized protein</fullName>
    </submittedName>
</protein>
<accession>A0ACB7SK29</accession>
<sequence>MRAPRRPCSPRPQAPWARLRAFCPRSRRRPTTRRLRFRRTPCLHRDIHWTAGTCPCRYIIGTFLLIIILTAITGNILVCLAIYTDRRLRKLGNLFLVSLAVADLLVSSLVMTFAVINDLMGYWAFGPQFCDIWIAFDVMCSTASILNLCAISMDRFLHIKDPLGYGRWMTKRAVLGTICGIWMLSALLSFLPISLGWHRPYPDSLLVVNGLTMCALDLTPEYAVTSSLISFYMPCVVMVALYARLYLYARRHVQNIRAVTKPCVVNNKDPGSPTKFRAIGGQSSLHVMDHKAAITLGIIVGVFLCCWVPFFCANIVAAFCKTCISEECFKFLTWLGYLNSALNPIIYSIFNTEFRDAFRRVITAHACCKALAERARAPSDLSYRTKRSTICETPRANSLAAVNCRHNNVAAATERISLRAEVDTRVEISSQEHRRDLGHIAVTHPGAGPPRRLTLSSCNDHRHPSSNEPVGLVGRGHSDDASTRRAKDLCTPSGRGLNLRMNCRPRPKVAPWTGCPGYYLYDPSRVLMSAP</sequence>
<reference evidence="1" key="1">
    <citation type="submission" date="2020-05" db="EMBL/GenBank/DDBJ databases">
        <title>Large-scale comparative analyses of tick genomes elucidate their genetic diversity and vector capacities.</title>
        <authorList>
            <person name="Jia N."/>
            <person name="Wang J."/>
            <person name="Shi W."/>
            <person name="Du L."/>
            <person name="Sun Y."/>
            <person name="Zhan W."/>
            <person name="Jiang J."/>
            <person name="Wang Q."/>
            <person name="Zhang B."/>
            <person name="Ji P."/>
            <person name="Sakyi L.B."/>
            <person name="Cui X."/>
            <person name="Yuan T."/>
            <person name="Jiang B."/>
            <person name="Yang W."/>
            <person name="Lam T.T.-Y."/>
            <person name="Chang Q."/>
            <person name="Ding S."/>
            <person name="Wang X."/>
            <person name="Zhu J."/>
            <person name="Ruan X."/>
            <person name="Zhao L."/>
            <person name="Wei J."/>
            <person name="Que T."/>
            <person name="Du C."/>
            <person name="Cheng J."/>
            <person name="Dai P."/>
            <person name="Han X."/>
            <person name="Huang E."/>
            <person name="Gao Y."/>
            <person name="Liu J."/>
            <person name="Shao H."/>
            <person name="Ye R."/>
            <person name="Li L."/>
            <person name="Wei W."/>
            <person name="Wang X."/>
            <person name="Wang C."/>
            <person name="Yang T."/>
            <person name="Huo Q."/>
            <person name="Li W."/>
            <person name="Guo W."/>
            <person name="Chen H."/>
            <person name="Zhou L."/>
            <person name="Ni X."/>
            <person name="Tian J."/>
            <person name="Zhou Y."/>
            <person name="Sheng Y."/>
            <person name="Liu T."/>
            <person name="Pan Y."/>
            <person name="Xia L."/>
            <person name="Li J."/>
            <person name="Zhao F."/>
            <person name="Cao W."/>
        </authorList>
    </citation>
    <scope>NUCLEOTIDE SEQUENCE</scope>
    <source>
        <strain evidence="1">Hyas-2018</strain>
    </source>
</reference>
<dbReference type="Proteomes" id="UP000821845">
    <property type="component" value="Chromosome 3"/>
</dbReference>